<feature type="active site" evidence="7">
    <location>
        <position position="60"/>
    </location>
</feature>
<dbReference type="Pfam" id="PF01743">
    <property type="entry name" value="PolyA_pol"/>
    <property type="match status" value="1"/>
</dbReference>
<dbReference type="PANTHER" id="PTHR43051:SF1">
    <property type="entry name" value="POLYNUCLEOTIDE ADENYLYLTRANSFERASE FAMILY PROTEIN"/>
    <property type="match status" value="1"/>
</dbReference>
<dbReference type="CDD" id="cd05398">
    <property type="entry name" value="NT_ClassII-CCAase"/>
    <property type="match status" value="1"/>
</dbReference>
<evidence type="ECO:0000256" key="8">
    <source>
        <dbReference type="RuleBase" id="RU003953"/>
    </source>
</evidence>
<evidence type="ECO:0000256" key="2">
    <source>
        <dbReference type="ARBA" id="ARBA00022679"/>
    </source>
</evidence>
<dbReference type="NCBIfam" id="TIGR01942">
    <property type="entry name" value="pcnB"/>
    <property type="match status" value="1"/>
</dbReference>
<keyword evidence="3 7" id="KW-0547">Nucleotide-binding</keyword>
<dbReference type="Proteomes" id="UP001296776">
    <property type="component" value="Unassembled WGS sequence"/>
</dbReference>
<evidence type="ECO:0000259" key="12">
    <source>
        <dbReference type="Pfam" id="PF12627"/>
    </source>
</evidence>
<comment type="catalytic activity">
    <reaction evidence="7">
        <text>RNA(n) + ATP = RNA(n)-3'-adenine ribonucleotide + diphosphate</text>
        <dbReference type="Rhea" id="RHEA:11332"/>
        <dbReference type="Rhea" id="RHEA-COMP:14527"/>
        <dbReference type="Rhea" id="RHEA-COMP:17347"/>
        <dbReference type="ChEBI" id="CHEBI:30616"/>
        <dbReference type="ChEBI" id="CHEBI:33019"/>
        <dbReference type="ChEBI" id="CHEBI:140395"/>
        <dbReference type="ChEBI" id="CHEBI:173115"/>
        <dbReference type="EC" id="2.7.7.19"/>
    </reaction>
</comment>
<dbReference type="GO" id="GO:0006397">
    <property type="term" value="P:mRNA processing"/>
    <property type="evidence" value="ECO:0007669"/>
    <property type="project" value="UniProtKB-KW"/>
</dbReference>
<dbReference type="SUPFAM" id="SSF81301">
    <property type="entry name" value="Nucleotidyltransferase"/>
    <property type="match status" value="1"/>
</dbReference>
<feature type="active site" evidence="7">
    <location>
        <position position="62"/>
    </location>
</feature>
<evidence type="ECO:0000256" key="7">
    <source>
        <dbReference type="HAMAP-Rule" id="MF_00957"/>
    </source>
</evidence>
<evidence type="ECO:0000256" key="6">
    <source>
        <dbReference type="ARBA" id="ARBA00023163"/>
    </source>
</evidence>
<dbReference type="InterPro" id="IPR025866">
    <property type="entry name" value="PolyA_pol_arg_C_dom"/>
</dbReference>
<comment type="similarity">
    <text evidence="7 8">Belongs to the tRNA nucleotidyltransferase/poly(A) polymerase family.</text>
</comment>
<dbReference type="RefSeq" id="WP_200343614.1">
    <property type="nucleotide sequence ID" value="NZ_NRSJ01000001.1"/>
</dbReference>
<dbReference type="InterPro" id="IPR043519">
    <property type="entry name" value="NT_sf"/>
</dbReference>
<dbReference type="AlphaFoldDB" id="A0AAJ0U084"/>
<dbReference type="InterPro" id="IPR002646">
    <property type="entry name" value="PolA_pol_head_dom"/>
</dbReference>
<keyword evidence="14" id="KW-1185">Reference proteome</keyword>
<dbReference type="PANTHER" id="PTHR43051">
    <property type="entry name" value="POLYNUCLEOTIDE ADENYLYLTRANSFERASE FAMILY PROTEIN"/>
    <property type="match status" value="1"/>
</dbReference>
<evidence type="ECO:0000256" key="4">
    <source>
        <dbReference type="ARBA" id="ARBA00022840"/>
    </source>
</evidence>
<feature type="region of interest" description="Disordered" evidence="9">
    <location>
        <begin position="409"/>
        <end position="467"/>
    </location>
</feature>
<comment type="function">
    <text evidence="7">Adds poly(A) tail to the 3' end of many RNAs, which usually targets these RNAs for decay. Plays a significant role in the global control of gene expression, through influencing the rate of transcript degradation, and in the general RNA quality control.</text>
</comment>
<evidence type="ECO:0000259" key="11">
    <source>
        <dbReference type="Pfam" id="PF12626"/>
    </source>
</evidence>
<keyword evidence="4 7" id="KW-0067">ATP-binding</keyword>
<feature type="active site" evidence="7">
    <location>
        <position position="139"/>
    </location>
</feature>
<dbReference type="GO" id="GO:0003723">
    <property type="term" value="F:RNA binding"/>
    <property type="evidence" value="ECO:0007669"/>
    <property type="project" value="UniProtKB-UniRule"/>
</dbReference>
<dbReference type="SUPFAM" id="SSF81891">
    <property type="entry name" value="Poly A polymerase C-terminal region-like"/>
    <property type="match status" value="1"/>
</dbReference>
<dbReference type="GO" id="GO:0005524">
    <property type="term" value="F:ATP binding"/>
    <property type="evidence" value="ECO:0007669"/>
    <property type="project" value="UniProtKB-UniRule"/>
</dbReference>
<proteinExistence type="inferred from homology"/>
<dbReference type="GO" id="GO:1990817">
    <property type="term" value="F:poly(A) RNA polymerase activity"/>
    <property type="evidence" value="ECO:0007669"/>
    <property type="project" value="UniProtKB-UniRule"/>
</dbReference>
<dbReference type="InterPro" id="IPR052191">
    <property type="entry name" value="tRNA_ntf/polyA_polymerase_I"/>
</dbReference>
<evidence type="ECO:0000313" key="14">
    <source>
        <dbReference type="Proteomes" id="UP001296776"/>
    </source>
</evidence>
<keyword evidence="5 7" id="KW-0694">RNA-binding</keyword>
<feature type="domain" description="tRNA nucleotidyltransferase/poly(A) polymerase RNA and SrmB- binding" evidence="12">
    <location>
        <begin position="198"/>
        <end position="260"/>
    </location>
</feature>
<evidence type="ECO:0000256" key="5">
    <source>
        <dbReference type="ARBA" id="ARBA00022884"/>
    </source>
</evidence>
<dbReference type="GO" id="GO:0043633">
    <property type="term" value="P:polyadenylation-dependent RNA catabolic process"/>
    <property type="evidence" value="ECO:0007669"/>
    <property type="project" value="InterPro"/>
</dbReference>
<protein>
    <recommendedName>
        <fullName evidence="7">Poly(A) polymerase I</fullName>
        <shortName evidence="7">PAP I</shortName>
        <ecNumber evidence="7">2.7.7.19</ecNumber>
    </recommendedName>
</protein>
<evidence type="ECO:0000259" key="10">
    <source>
        <dbReference type="Pfam" id="PF01743"/>
    </source>
</evidence>
<dbReference type="Pfam" id="PF12627">
    <property type="entry name" value="PolyA_pol_RNAbd"/>
    <property type="match status" value="1"/>
</dbReference>
<comment type="caution">
    <text evidence="13">The sequence shown here is derived from an EMBL/GenBank/DDBJ whole genome shotgun (WGS) entry which is preliminary data.</text>
</comment>
<feature type="compositionally biased region" description="Low complexity" evidence="9">
    <location>
        <begin position="444"/>
        <end position="460"/>
    </location>
</feature>
<dbReference type="Gene3D" id="3.30.460.10">
    <property type="entry name" value="Beta Polymerase, domain 2"/>
    <property type="match status" value="1"/>
</dbReference>
<feature type="compositionally biased region" description="Basic residues" evidence="9">
    <location>
        <begin position="418"/>
        <end position="429"/>
    </location>
</feature>
<gene>
    <name evidence="7" type="primary">pcnB</name>
    <name evidence="13" type="ORF">CKO40_00210</name>
</gene>
<evidence type="ECO:0000313" key="13">
    <source>
        <dbReference type="EMBL" id="MBK1703013.1"/>
    </source>
</evidence>
<keyword evidence="1 7" id="KW-0507">mRNA processing</keyword>
<sequence length="467" mass="51847">MPSASLPEPLIVPRPEHPISRADISPNALKVLNRLKQAGFEAYLVGGGVRDLLLGHEPKDFDIATNATPEEVRAVFRNCRLIGRRFRLAHVFFGREIVEVATFRGSGADGDGEAQVLENGMILRDNVYGSITEDALRRDFTVNALYYNIADFSVVDYAGGLSDIEAGRLRLIGDDPVARYREDPVRMLRAVRFACKLGFIIEPDCAEPIRGLAHLLGEISPARLFDETLKLFHSGYALHAFEKLRHFDLFVQLFPATDACLEREDHAFPITFVSRGLDNTDKRILEGKPVAPAFLFAVLLWEPVRIRYQELLAEGTPSAEAMALASHEIASAQQRRVAIQKRFALPMREIWALQPRLERRQGKRPLALLGHPRFRAAYDFLLLRAEAGETDSELAQWWTRFQSVDAAERARMLGSSPQRKRKRRKRKPKSAVAGASNGSGNGGANSDAASSADRPASTAAKAGRGDE</sequence>
<dbReference type="EMBL" id="NRSJ01000001">
    <property type="protein sequence ID" value="MBK1703013.1"/>
    <property type="molecule type" value="Genomic_DNA"/>
</dbReference>
<dbReference type="FunFam" id="3.30.460.10:FF:000035">
    <property type="entry name" value="Poly(A) polymerase I"/>
    <property type="match status" value="1"/>
</dbReference>
<name>A0AAJ0U084_9GAMM</name>
<reference evidence="13" key="2">
    <citation type="journal article" date="2020" name="Microorganisms">
        <title>Osmotic Adaptation and Compatible Solute Biosynthesis of Phototrophic Bacteria as Revealed from Genome Analyses.</title>
        <authorList>
            <person name="Imhoff J.F."/>
            <person name="Rahn T."/>
            <person name="Kunzel S."/>
            <person name="Keller A."/>
            <person name="Neulinger S.C."/>
        </authorList>
    </citation>
    <scope>NUCLEOTIDE SEQUENCE</scope>
    <source>
        <strain evidence="13">DSM 11080</strain>
    </source>
</reference>
<feature type="domain" description="Poly A polymerase head" evidence="10">
    <location>
        <begin position="42"/>
        <end position="170"/>
    </location>
</feature>
<dbReference type="InterPro" id="IPR010206">
    <property type="entry name" value="PolA_pol_I"/>
</dbReference>
<evidence type="ECO:0000256" key="3">
    <source>
        <dbReference type="ARBA" id="ARBA00022741"/>
    </source>
</evidence>
<keyword evidence="6 7" id="KW-0804">Transcription</keyword>
<feature type="domain" description="Polymerase A arginine-rich C-terminal" evidence="11">
    <location>
        <begin position="315"/>
        <end position="427"/>
    </location>
</feature>
<keyword evidence="2 7" id="KW-0808">Transferase</keyword>
<evidence type="ECO:0000256" key="9">
    <source>
        <dbReference type="SAM" id="MobiDB-lite"/>
    </source>
</evidence>
<dbReference type="InterPro" id="IPR032828">
    <property type="entry name" value="PolyA_RNA-bd"/>
</dbReference>
<dbReference type="HAMAP" id="MF_00957">
    <property type="entry name" value="PolyA_pol"/>
    <property type="match status" value="1"/>
</dbReference>
<dbReference type="Gene3D" id="1.10.3090.10">
    <property type="entry name" value="cca-adding enzyme, domain 2"/>
    <property type="match status" value="1"/>
</dbReference>
<evidence type="ECO:0000256" key="1">
    <source>
        <dbReference type="ARBA" id="ARBA00022664"/>
    </source>
</evidence>
<reference evidence="13" key="1">
    <citation type="submission" date="2017-08" db="EMBL/GenBank/DDBJ databases">
        <authorList>
            <person name="Imhoff J.F."/>
            <person name="Rahn T."/>
            <person name="Kuenzel S."/>
            <person name="Neulinger S.C."/>
        </authorList>
    </citation>
    <scope>NUCLEOTIDE SEQUENCE</scope>
    <source>
        <strain evidence="13">DSM 11080</strain>
    </source>
</reference>
<organism evidence="13 14">
    <name type="scientific">Halochromatium glycolicum</name>
    <dbReference type="NCBI Taxonomy" id="85075"/>
    <lineage>
        <taxon>Bacteria</taxon>
        <taxon>Pseudomonadati</taxon>
        <taxon>Pseudomonadota</taxon>
        <taxon>Gammaproteobacteria</taxon>
        <taxon>Chromatiales</taxon>
        <taxon>Chromatiaceae</taxon>
        <taxon>Halochromatium</taxon>
    </lineage>
</organism>
<dbReference type="EC" id="2.7.7.19" evidence="7"/>
<dbReference type="Pfam" id="PF12626">
    <property type="entry name" value="PolyA_pol_arg_C"/>
    <property type="match status" value="1"/>
</dbReference>
<accession>A0AAJ0U084</accession>